<sequence length="546" mass="60865">MDEQQYKDRIQALEDELALERARVEHWKSLYLAANQKRFGKSIESSHQLGLDLFDEAETEVLCDALENTEGQITEQKVKSYTRRSSQNRMLTLDPSTPVVDIRHDARAPVCGCESTMVECGEFVRDTLSVIPASKVIVRHHYPRFECANCLPEPGQSAKVVVCNDGSVLAGTVCDPSLLATIVTDKMQFGLPLYRQEQKLIQVQRGLSRQAMSGWMMLAGGALENLGKALERALHSYPLWNVDETGIRILSVPGQKESDSNRNCFMIVRAATDRDGSRGPVVFTFSEQRTDAVIAGMLKDYKKAVQSDGLSGYRNAAAGSGGFTHLGCMVHARRKAAEILKTNKRAKLAGELVDLYGTCFHHEGELADAQKGPDALTEQQYLAKRRQVLDPDLDAIKQWLLDHSRTVLKGSDLATAVNYPLSRWEELTAFLDYSYASSSNQLAENCIRPFAVARKNFLFCITPQGAKVSALYYSLVESCKAMEINPHSYLTHVFANAGNCRTDEDWDALVPGRVDLSNIDDYYAMLRSAVPDPDRTQPYILRGKKH</sequence>
<gene>
    <name evidence="4" type="ORF">SDC9_87735</name>
</gene>
<dbReference type="AlphaFoldDB" id="A0A644ZJM1"/>
<keyword evidence="1" id="KW-0175">Coiled coil</keyword>
<dbReference type="Pfam" id="PF03050">
    <property type="entry name" value="DDE_Tnp_IS66"/>
    <property type="match status" value="1"/>
</dbReference>
<dbReference type="PANTHER" id="PTHR33678:SF2">
    <property type="match status" value="1"/>
</dbReference>
<name>A0A644ZJM1_9ZZZZ</name>
<organism evidence="4">
    <name type="scientific">bioreactor metagenome</name>
    <dbReference type="NCBI Taxonomy" id="1076179"/>
    <lineage>
        <taxon>unclassified sequences</taxon>
        <taxon>metagenomes</taxon>
        <taxon>ecological metagenomes</taxon>
    </lineage>
</organism>
<evidence type="ECO:0000256" key="1">
    <source>
        <dbReference type="SAM" id="Coils"/>
    </source>
</evidence>
<feature type="coiled-coil region" evidence="1">
    <location>
        <begin position="3"/>
        <end position="30"/>
    </location>
</feature>
<dbReference type="NCBIfam" id="NF033517">
    <property type="entry name" value="transpos_IS66"/>
    <property type="match status" value="1"/>
</dbReference>
<dbReference type="InterPro" id="IPR039552">
    <property type="entry name" value="IS66_C"/>
</dbReference>
<proteinExistence type="predicted"/>
<dbReference type="InterPro" id="IPR052344">
    <property type="entry name" value="Transposase-related"/>
</dbReference>
<dbReference type="Pfam" id="PF13817">
    <property type="entry name" value="DDE_Tnp_IS66_C"/>
    <property type="match status" value="1"/>
</dbReference>
<reference evidence="4" key="1">
    <citation type="submission" date="2019-08" db="EMBL/GenBank/DDBJ databases">
        <authorList>
            <person name="Kucharzyk K."/>
            <person name="Murdoch R.W."/>
            <person name="Higgins S."/>
            <person name="Loffler F."/>
        </authorList>
    </citation>
    <scope>NUCLEOTIDE SEQUENCE</scope>
</reference>
<evidence type="ECO:0000259" key="2">
    <source>
        <dbReference type="Pfam" id="PF03050"/>
    </source>
</evidence>
<evidence type="ECO:0000313" key="4">
    <source>
        <dbReference type="EMBL" id="MPM41085.1"/>
    </source>
</evidence>
<feature type="domain" description="Transposase IS66 C-terminal" evidence="3">
    <location>
        <begin position="474"/>
        <end position="511"/>
    </location>
</feature>
<dbReference type="InterPro" id="IPR004291">
    <property type="entry name" value="Transposase_IS66_central"/>
</dbReference>
<dbReference type="EMBL" id="VSSQ01009242">
    <property type="protein sequence ID" value="MPM41085.1"/>
    <property type="molecule type" value="Genomic_DNA"/>
</dbReference>
<accession>A0A644ZJM1</accession>
<comment type="caution">
    <text evidence="4">The sequence shown here is derived from an EMBL/GenBank/DDBJ whole genome shotgun (WGS) entry which is preliminary data.</text>
</comment>
<protein>
    <submittedName>
        <fullName evidence="4">Uncharacterized protein</fullName>
    </submittedName>
</protein>
<feature type="domain" description="Transposase IS66 central" evidence="2">
    <location>
        <begin position="173"/>
        <end position="467"/>
    </location>
</feature>
<evidence type="ECO:0000259" key="3">
    <source>
        <dbReference type="Pfam" id="PF13817"/>
    </source>
</evidence>
<dbReference type="PANTHER" id="PTHR33678">
    <property type="entry name" value="BLL1576 PROTEIN"/>
    <property type="match status" value="1"/>
</dbReference>